<reference evidence="3" key="1">
    <citation type="submission" date="2023-04" db="EMBL/GenBank/DDBJ databases">
        <authorList>
            <person name="Vijverberg K."/>
            <person name="Xiong W."/>
            <person name="Schranz E."/>
        </authorList>
    </citation>
    <scope>NUCLEOTIDE SEQUENCE</scope>
</reference>
<evidence type="ECO:0000313" key="3">
    <source>
        <dbReference type="EMBL" id="CAI9284498.1"/>
    </source>
</evidence>
<gene>
    <name evidence="3" type="ORF">LSALG_LOCUS24021</name>
</gene>
<feature type="chain" id="PRO_5041388616" evidence="2">
    <location>
        <begin position="24"/>
        <end position="116"/>
    </location>
</feature>
<dbReference type="AlphaFoldDB" id="A0AA35Z271"/>
<accession>A0AA35Z271</accession>
<sequence>MVVKHFAIASICFLICTTHIVYGQSPFRDEKSSCGDNQKNKPLTIALKLRDIAIMGLQESEHLIRVLNRSSNNHCGSERIEKLTGTFMVNSQEMDDNGFKYEGGEGNGDGLGGTTP</sequence>
<proteinExistence type="predicted"/>
<feature type="region of interest" description="Disordered" evidence="1">
    <location>
        <begin position="94"/>
        <end position="116"/>
    </location>
</feature>
<feature type="signal peptide" evidence="2">
    <location>
        <begin position="1"/>
        <end position="23"/>
    </location>
</feature>
<feature type="compositionally biased region" description="Gly residues" evidence="1">
    <location>
        <begin position="104"/>
        <end position="116"/>
    </location>
</feature>
<protein>
    <submittedName>
        <fullName evidence="3">Uncharacterized protein</fullName>
    </submittedName>
</protein>
<keyword evidence="2" id="KW-0732">Signal</keyword>
<dbReference type="Proteomes" id="UP001177003">
    <property type="component" value="Chromosome 5"/>
</dbReference>
<keyword evidence="4" id="KW-1185">Reference proteome</keyword>
<name>A0AA35Z271_LACSI</name>
<evidence type="ECO:0000256" key="1">
    <source>
        <dbReference type="SAM" id="MobiDB-lite"/>
    </source>
</evidence>
<dbReference type="EMBL" id="OX465081">
    <property type="protein sequence ID" value="CAI9284498.1"/>
    <property type="molecule type" value="Genomic_DNA"/>
</dbReference>
<evidence type="ECO:0000256" key="2">
    <source>
        <dbReference type="SAM" id="SignalP"/>
    </source>
</evidence>
<organism evidence="3 4">
    <name type="scientific">Lactuca saligna</name>
    <name type="common">Willowleaf lettuce</name>
    <dbReference type="NCBI Taxonomy" id="75948"/>
    <lineage>
        <taxon>Eukaryota</taxon>
        <taxon>Viridiplantae</taxon>
        <taxon>Streptophyta</taxon>
        <taxon>Embryophyta</taxon>
        <taxon>Tracheophyta</taxon>
        <taxon>Spermatophyta</taxon>
        <taxon>Magnoliopsida</taxon>
        <taxon>eudicotyledons</taxon>
        <taxon>Gunneridae</taxon>
        <taxon>Pentapetalae</taxon>
        <taxon>asterids</taxon>
        <taxon>campanulids</taxon>
        <taxon>Asterales</taxon>
        <taxon>Asteraceae</taxon>
        <taxon>Cichorioideae</taxon>
        <taxon>Cichorieae</taxon>
        <taxon>Lactucinae</taxon>
        <taxon>Lactuca</taxon>
    </lineage>
</organism>
<evidence type="ECO:0000313" key="4">
    <source>
        <dbReference type="Proteomes" id="UP001177003"/>
    </source>
</evidence>